<feature type="chain" id="PRO_5042032129" evidence="3">
    <location>
        <begin position="31"/>
        <end position="946"/>
    </location>
</feature>
<feature type="region of interest" description="Disordered" evidence="2">
    <location>
        <begin position="350"/>
        <end position="387"/>
    </location>
</feature>
<dbReference type="InterPro" id="IPR029055">
    <property type="entry name" value="Ntn_hydrolases_N"/>
</dbReference>
<evidence type="ECO:0000313" key="5">
    <source>
        <dbReference type="Proteomes" id="UP001206128"/>
    </source>
</evidence>
<keyword evidence="5" id="KW-1185">Reference proteome</keyword>
<dbReference type="Gene3D" id="1.10.439.10">
    <property type="entry name" value="Penicillin Amidohydrolase, domain 1"/>
    <property type="match status" value="1"/>
</dbReference>
<accession>A0AAE3KHW3</accession>
<dbReference type="InterPro" id="IPR023343">
    <property type="entry name" value="Penicillin_amidase_dom1"/>
</dbReference>
<dbReference type="Pfam" id="PF01804">
    <property type="entry name" value="Penicil_amidase"/>
    <property type="match status" value="1"/>
</dbReference>
<evidence type="ECO:0000313" key="4">
    <source>
        <dbReference type="EMBL" id="MCP2168666.1"/>
    </source>
</evidence>
<sequence length="946" mass="100781">MSRRKAGIALLATVATGWALTIAVSPPATAQPPPASTFAAPDHCAAQCFDVLPPGANGNATLAEILANRTLGIRPKHSADQLGKYANLAGGYPGLTNEQLSTFFNTAAFGVPADQVESTTSPRSDVTIVRDKTLGMPHIYGTTRSGTEFGAGYAAAQDRLWLMDLFRHVGRGQLTPFAGGAPANRALEQTFWAAAPYTEADLQAQIDRVASAGPAGQQALQDVTDYLAGINAYIDQSHRGRYFPGEYVLTGHVDAITNAGEIEPFKATDLVAIASVVGALFGAGGGGEVQSALVLLAAQNAFGAQAGQRAWAAFREQNDPEAVLTLHDGQAFPYAASPAQATGVALPDAGTVTDEPIVHDPTGSAGTQQVGPAPAGDPRPSGASPELESLRGIFDRGVLPADLLSRPHGMSNALVVSGAHGQNGNPVAVFGPQTGYFAPQLLILQELQGPGISARGASFAGVSMYVQLGRGVDYAWSATSANQDIIDTYAVPLCRPDGGPVTRDSEYYLFHGQCVAMERLERRNEWQPTLADGTAKGAYTLRALRTKYGVVRNRGTVGGKPVAFTTLRSTYLHEVDSIIGFQQFNNPDVVRSAADFQRAANNISYTFNWFYADAEDIAYFNSGSNPVRPSTVDPNLPVLAEPANEWLGWNPTTNTASYTPFAQHPNSINQDYYISWNNKQAEQYTAAGFGNGSVHRGDLLDDRVKSLVDSGVPVTPAALTRAMAEAALVDLRAEQVLPELLRVIDAAPVTDPALANAVSQLRAWQAAGSLRRETTPGSHNYTHADAIRVLDAWWPLLVRAAFEPGLGSPLYTELTRAVQVDEPPSDTHGTTPHKGSSFQYGWWSYVDKDLRAVLGEQVSGGLDRRYCGGGLLTQCRQVLLDSLAKAVATPAKQVYPGDADCSAGDQWCADTIIHRPMGGITQNKIGWQNRPTFQQVVHFPTHRPTS</sequence>
<dbReference type="AlphaFoldDB" id="A0AAE3KHW3"/>
<proteinExistence type="inferred from homology"/>
<organism evidence="4 5">
    <name type="scientific">Goodfellowiella coeruleoviolacea</name>
    <dbReference type="NCBI Taxonomy" id="334858"/>
    <lineage>
        <taxon>Bacteria</taxon>
        <taxon>Bacillati</taxon>
        <taxon>Actinomycetota</taxon>
        <taxon>Actinomycetes</taxon>
        <taxon>Pseudonocardiales</taxon>
        <taxon>Pseudonocardiaceae</taxon>
        <taxon>Goodfellowiella</taxon>
    </lineage>
</organism>
<reference evidence="4" key="1">
    <citation type="submission" date="2022-06" db="EMBL/GenBank/DDBJ databases">
        <title>Genomic Encyclopedia of Archaeal and Bacterial Type Strains, Phase II (KMG-II): from individual species to whole genera.</title>
        <authorList>
            <person name="Goeker M."/>
        </authorList>
    </citation>
    <scope>NUCLEOTIDE SEQUENCE</scope>
    <source>
        <strain evidence="4">DSM 43935</strain>
    </source>
</reference>
<dbReference type="PANTHER" id="PTHR34218:SF4">
    <property type="entry name" value="ACYL-HOMOSERINE LACTONE ACYLASE QUIP"/>
    <property type="match status" value="1"/>
</dbReference>
<dbReference type="Gene3D" id="1.10.1400.10">
    <property type="match status" value="1"/>
</dbReference>
<dbReference type="Proteomes" id="UP001206128">
    <property type="component" value="Unassembled WGS sequence"/>
</dbReference>
<dbReference type="GO" id="GO:0017000">
    <property type="term" value="P:antibiotic biosynthetic process"/>
    <property type="evidence" value="ECO:0007669"/>
    <property type="project" value="InterPro"/>
</dbReference>
<dbReference type="SUPFAM" id="SSF56235">
    <property type="entry name" value="N-terminal nucleophile aminohydrolases (Ntn hydrolases)"/>
    <property type="match status" value="1"/>
</dbReference>
<dbReference type="PANTHER" id="PTHR34218">
    <property type="entry name" value="PEPTIDASE S45 PENICILLIN AMIDASE"/>
    <property type="match status" value="1"/>
</dbReference>
<keyword evidence="3" id="KW-0732">Signal</keyword>
<dbReference type="InterPro" id="IPR002692">
    <property type="entry name" value="S45"/>
</dbReference>
<evidence type="ECO:0000256" key="2">
    <source>
        <dbReference type="SAM" id="MobiDB-lite"/>
    </source>
</evidence>
<protein>
    <submittedName>
        <fullName evidence="4">Penicillin amidase</fullName>
    </submittedName>
</protein>
<evidence type="ECO:0000256" key="1">
    <source>
        <dbReference type="ARBA" id="ARBA00006586"/>
    </source>
</evidence>
<dbReference type="RefSeq" id="WP_253776733.1">
    <property type="nucleotide sequence ID" value="NZ_JAMTCK010000015.1"/>
</dbReference>
<feature type="signal peptide" evidence="3">
    <location>
        <begin position="1"/>
        <end position="30"/>
    </location>
</feature>
<dbReference type="InterPro" id="IPR043147">
    <property type="entry name" value="Penicillin_amidase_A-knob"/>
</dbReference>
<dbReference type="EMBL" id="JAMTCK010000015">
    <property type="protein sequence ID" value="MCP2168666.1"/>
    <property type="molecule type" value="Genomic_DNA"/>
</dbReference>
<dbReference type="Gene3D" id="3.60.20.10">
    <property type="entry name" value="Glutamine Phosphoribosylpyrophosphate, subunit 1, domain 1"/>
    <property type="match status" value="2"/>
</dbReference>
<gene>
    <name evidence="4" type="ORF">LX83_005544</name>
</gene>
<comment type="similarity">
    <text evidence="1">Belongs to the peptidase S45 family.</text>
</comment>
<evidence type="ECO:0000256" key="3">
    <source>
        <dbReference type="SAM" id="SignalP"/>
    </source>
</evidence>
<dbReference type="GO" id="GO:0016811">
    <property type="term" value="F:hydrolase activity, acting on carbon-nitrogen (but not peptide) bonds, in linear amides"/>
    <property type="evidence" value="ECO:0007669"/>
    <property type="project" value="InterPro"/>
</dbReference>
<name>A0AAE3KHW3_9PSEU</name>
<comment type="caution">
    <text evidence="4">The sequence shown here is derived from an EMBL/GenBank/DDBJ whole genome shotgun (WGS) entry which is preliminary data.</text>
</comment>